<dbReference type="RefSeq" id="WP_073043382.1">
    <property type="nucleotide sequence ID" value="NZ_FQUO01000008.1"/>
</dbReference>
<dbReference type="GO" id="GO:0016491">
    <property type="term" value="F:oxidoreductase activity"/>
    <property type="evidence" value="ECO:0007669"/>
    <property type="project" value="UniProtKB-KW"/>
</dbReference>
<dbReference type="InterPro" id="IPR017741">
    <property type="entry name" value="FAD-dependent_OxRdtase_HpnW"/>
</dbReference>
<name>A0A1M5BX01_9BACT</name>
<dbReference type="InterPro" id="IPR036188">
    <property type="entry name" value="FAD/NAD-bd_sf"/>
</dbReference>
<comment type="cofactor">
    <cofactor evidence="1">
        <name>FAD</name>
        <dbReference type="ChEBI" id="CHEBI:57692"/>
    </cofactor>
</comment>
<gene>
    <name evidence="6" type="ORF">SAMN05444008_108129</name>
</gene>
<organism evidence="6 7">
    <name type="scientific">Cnuella takakiae</name>
    <dbReference type="NCBI Taxonomy" id="1302690"/>
    <lineage>
        <taxon>Bacteria</taxon>
        <taxon>Pseudomonadati</taxon>
        <taxon>Bacteroidota</taxon>
        <taxon>Chitinophagia</taxon>
        <taxon>Chitinophagales</taxon>
        <taxon>Chitinophagaceae</taxon>
        <taxon>Cnuella</taxon>
    </lineage>
</organism>
<dbReference type="STRING" id="1302690.BUE76_17910"/>
<evidence type="ECO:0000256" key="1">
    <source>
        <dbReference type="ARBA" id="ARBA00001974"/>
    </source>
</evidence>
<sequence>MPAQKAIVIGAGIVGLAMARSLAVRGYQVTVLERNEKAVGASIRNFGMVWPIGQPDGPLYERALRSRSIWKKVCDEAGLWYEESGSLHLAYNQLELQVLEEFASFSGQRPLRMVTAADARALSPAINPYGIQGGLWSADELIVESRVAIERLPAYLSEKFGVQFFFNTAVTHIASPTVWAGNRNWFADQIFVCSGADFETLYPEVFAAAPITKCKLQLMRIKPQPGDWRIGPSLCGGLSLTHYKSFTLAPSLQALVAHYQDTLPEYGKWGIHVMVSQNGEGALTIGDSHEYGLVHDPFDKTFINDLILHYLQRFVRLKNWDLQQTWNGIYPKLTNGATEMVLAPEPGVTIVNGLGGAGMTLSFGLAEAVLEHPQSLLWPSNEATLFPA</sequence>
<dbReference type="Gene3D" id="3.30.9.10">
    <property type="entry name" value="D-Amino Acid Oxidase, subunit A, domain 2"/>
    <property type="match status" value="1"/>
</dbReference>
<keyword evidence="3" id="KW-0285">Flavoprotein</keyword>
<reference evidence="6 7" key="1">
    <citation type="submission" date="2016-11" db="EMBL/GenBank/DDBJ databases">
        <authorList>
            <person name="Jaros S."/>
            <person name="Januszkiewicz K."/>
            <person name="Wedrychowicz H."/>
        </authorList>
    </citation>
    <scope>NUCLEOTIDE SEQUENCE [LARGE SCALE GENOMIC DNA]</scope>
    <source>
        <strain evidence="6 7">DSM 26897</strain>
    </source>
</reference>
<evidence type="ECO:0000256" key="4">
    <source>
        <dbReference type="ARBA" id="ARBA00023002"/>
    </source>
</evidence>
<keyword evidence="4" id="KW-0560">Oxidoreductase</keyword>
<proteinExistence type="inferred from homology"/>
<comment type="similarity">
    <text evidence="2">Belongs to the DadA oxidoreductase family.</text>
</comment>
<evidence type="ECO:0000256" key="2">
    <source>
        <dbReference type="ARBA" id="ARBA00009410"/>
    </source>
</evidence>
<dbReference type="Gene3D" id="3.50.50.60">
    <property type="entry name" value="FAD/NAD(P)-binding domain"/>
    <property type="match status" value="1"/>
</dbReference>
<feature type="domain" description="FAD dependent oxidoreductase" evidence="5">
    <location>
        <begin position="6"/>
        <end position="369"/>
    </location>
</feature>
<dbReference type="PANTHER" id="PTHR13847">
    <property type="entry name" value="SARCOSINE DEHYDROGENASE-RELATED"/>
    <property type="match status" value="1"/>
</dbReference>
<dbReference type="InterPro" id="IPR006076">
    <property type="entry name" value="FAD-dep_OxRdtase"/>
</dbReference>
<protein>
    <submittedName>
        <fullName evidence="6">FAD dependent oxidoreductase TIGR03364</fullName>
    </submittedName>
</protein>
<keyword evidence="7" id="KW-1185">Reference proteome</keyword>
<evidence type="ECO:0000259" key="5">
    <source>
        <dbReference type="Pfam" id="PF01266"/>
    </source>
</evidence>
<dbReference type="GO" id="GO:0005737">
    <property type="term" value="C:cytoplasm"/>
    <property type="evidence" value="ECO:0007669"/>
    <property type="project" value="TreeGrafter"/>
</dbReference>
<dbReference type="Proteomes" id="UP000184368">
    <property type="component" value="Unassembled WGS sequence"/>
</dbReference>
<dbReference type="AlphaFoldDB" id="A0A1M5BX01"/>
<evidence type="ECO:0000313" key="6">
    <source>
        <dbReference type="EMBL" id="SHF46931.1"/>
    </source>
</evidence>
<dbReference type="EMBL" id="FQUO01000008">
    <property type="protein sequence ID" value="SHF46931.1"/>
    <property type="molecule type" value="Genomic_DNA"/>
</dbReference>
<evidence type="ECO:0000313" key="7">
    <source>
        <dbReference type="Proteomes" id="UP000184368"/>
    </source>
</evidence>
<dbReference type="OrthoDB" id="9799943at2"/>
<dbReference type="NCBIfam" id="TIGR03364">
    <property type="entry name" value="HpnW_proposed"/>
    <property type="match status" value="1"/>
</dbReference>
<dbReference type="SUPFAM" id="SSF51905">
    <property type="entry name" value="FAD/NAD(P)-binding domain"/>
    <property type="match status" value="1"/>
</dbReference>
<dbReference type="PANTHER" id="PTHR13847:SF286">
    <property type="entry name" value="D-AMINO ACID DEHYDROGENASE"/>
    <property type="match status" value="1"/>
</dbReference>
<evidence type="ECO:0000256" key="3">
    <source>
        <dbReference type="ARBA" id="ARBA00022630"/>
    </source>
</evidence>
<accession>A0A1M5BX01</accession>
<dbReference type="Pfam" id="PF01266">
    <property type="entry name" value="DAO"/>
    <property type="match status" value="1"/>
</dbReference>